<accession>E9T520</accession>
<gene>
    <name evidence="1" type="ORF">HMPREF0724_13648</name>
</gene>
<evidence type="ECO:0000313" key="1">
    <source>
        <dbReference type="EMBL" id="EGD22651.1"/>
    </source>
</evidence>
<dbReference type="EMBL" id="ADNW02000017">
    <property type="protein sequence ID" value="EGD22651.1"/>
    <property type="molecule type" value="Genomic_DNA"/>
</dbReference>
<sequence length="41" mass="4688">MGVTVHRILRFVQCCESCVGRRSQRSGMRILGSKSVSRLHR</sequence>
<dbReference type="HOGENOM" id="CLU_3275810_0_0_11"/>
<name>E9T520_RHOHA</name>
<evidence type="ECO:0000313" key="2">
    <source>
        <dbReference type="Proteomes" id="UP000004245"/>
    </source>
</evidence>
<reference evidence="1" key="1">
    <citation type="submission" date="2011-01" db="EMBL/GenBank/DDBJ databases">
        <authorList>
            <person name="Muzny D."/>
            <person name="Qin X."/>
            <person name="Buhay C."/>
            <person name="Dugan-Rocha S."/>
            <person name="Ding Y."/>
            <person name="Chen G."/>
            <person name="Hawes A."/>
            <person name="Holder M."/>
            <person name="Jhangiani S."/>
            <person name="Johnson A."/>
            <person name="Khan Z."/>
            <person name="Li Z."/>
            <person name="Liu W."/>
            <person name="Liu X."/>
            <person name="Perez L."/>
            <person name="Shen H."/>
            <person name="Wang Q."/>
            <person name="Watt J."/>
            <person name="Xi L."/>
            <person name="Xin Y."/>
            <person name="Zhou J."/>
            <person name="Deng J."/>
            <person name="Jiang H."/>
            <person name="Liu Y."/>
            <person name="Qu J."/>
            <person name="Song X.-Z."/>
            <person name="Zhang L."/>
            <person name="Villasana D."/>
            <person name="Johnson A."/>
            <person name="Liu J."/>
            <person name="Liyanage D."/>
            <person name="Lorensuhewa L."/>
            <person name="Robinson T."/>
            <person name="Song A."/>
            <person name="Song B.-B."/>
            <person name="Dinh H."/>
            <person name="Thornton R."/>
            <person name="Coyle M."/>
            <person name="Francisco L."/>
            <person name="Jackson L."/>
            <person name="Javaid M."/>
            <person name="Korchina V."/>
            <person name="Kovar C."/>
            <person name="Mata R."/>
            <person name="Mathew T."/>
            <person name="Ngo R."/>
            <person name="Nguyen L."/>
            <person name="Nguyen N."/>
            <person name="Okwuonu G."/>
            <person name="Ongeri F."/>
            <person name="Pham C."/>
            <person name="Simmons D."/>
            <person name="Wilczek-Boney K."/>
            <person name="Hale W."/>
            <person name="Jakkamsetti A."/>
            <person name="Pham P."/>
            <person name="Ruth R."/>
            <person name="San Lucas F."/>
            <person name="Warren J."/>
            <person name="Zhang J."/>
            <person name="Zhao Z."/>
            <person name="Zhou C."/>
            <person name="Zhu D."/>
            <person name="Lee S."/>
            <person name="Bess C."/>
            <person name="Blankenburg K."/>
            <person name="Forbes L."/>
            <person name="Fu Q."/>
            <person name="Gubbala S."/>
            <person name="Hirani K."/>
            <person name="Jayaseelan J.C."/>
            <person name="Lara F."/>
            <person name="Munidasa M."/>
            <person name="Palculict T."/>
            <person name="Patil S."/>
            <person name="Pu L.-L."/>
            <person name="Saada N."/>
            <person name="Tang L."/>
            <person name="Weissenberger G."/>
            <person name="Zhu Y."/>
            <person name="Hemphill L."/>
            <person name="Shang Y."/>
            <person name="Youmans B."/>
            <person name="Ayvaz T."/>
            <person name="Ross M."/>
            <person name="Santibanez J."/>
            <person name="Aqrawi P."/>
            <person name="Gross S."/>
            <person name="Joshi V."/>
            <person name="Fowler G."/>
            <person name="Nazareth L."/>
            <person name="Reid J."/>
            <person name="Worley K."/>
            <person name="Petrosino J."/>
            <person name="Highlander S."/>
            <person name="Gibbs R."/>
        </authorList>
    </citation>
    <scope>NUCLEOTIDE SEQUENCE [LARGE SCALE GENOMIC DNA]</scope>
    <source>
        <strain evidence="1">ATCC 33707</strain>
    </source>
</reference>
<dbReference type="AlphaFoldDB" id="E9T520"/>
<comment type="caution">
    <text evidence="1">The sequence shown here is derived from an EMBL/GenBank/DDBJ whole genome shotgun (WGS) entry which is preliminary data.</text>
</comment>
<dbReference type="Proteomes" id="UP000004245">
    <property type="component" value="Unassembled WGS sequence"/>
</dbReference>
<keyword evidence="2" id="KW-1185">Reference proteome</keyword>
<protein>
    <submittedName>
        <fullName evidence="1">Uncharacterized protein</fullName>
    </submittedName>
</protein>
<proteinExistence type="predicted"/>
<organism evidence="1 2">
    <name type="scientific">Prescottella equi ATCC 33707</name>
    <dbReference type="NCBI Taxonomy" id="525370"/>
    <lineage>
        <taxon>Bacteria</taxon>
        <taxon>Bacillati</taxon>
        <taxon>Actinomycetota</taxon>
        <taxon>Actinomycetes</taxon>
        <taxon>Mycobacteriales</taxon>
        <taxon>Nocardiaceae</taxon>
        <taxon>Prescottella</taxon>
    </lineage>
</organism>